<dbReference type="SMART" id="SM00317">
    <property type="entry name" value="SET"/>
    <property type="match status" value="1"/>
</dbReference>
<evidence type="ECO:0000313" key="3">
    <source>
        <dbReference type="Proteomes" id="UP000626109"/>
    </source>
</evidence>
<dbReference type="Proteomes" id="UP000626109">
    <property type="component" value="Unassembled WGS sequence"/>
</dbReference>
<dbReference type="Gene3D" id="1.10.220.160">
    <property type="match status" value="1"/>
</dbReference>
<dbReference type="InterPro" id="IPR046341">
    <property type="entry name" value="SET_dom_sf"/>
</dbReference>
<dbReference type="GO" id="GO:0005634">
    <property type="term" value="C:nucleus"/>
    <property type="evidence" value="ECO:0007669"/>
    <property type="project" value="TreeGrafter"/>
</dbReference>
<feature type="domain" description="SET" evidence="1">
    <location>
        <begin position="3"/>
        <end position="262"/>
    </location>
</feature>
<protein>
    <recommendedName>
        <fullName evidence="1">SET domain-containing protein</fullName>
    </recommendedName>
</protein>
<comment type="caution">
    <text evidence="2">The sequence shown here is derived from an EMBL/GenBank/DDBJ whole genome shotgun (WGS) entry which is preliminary data.</text>
</comment>
<gene>
    <name evidence="2" type="ORF">PGLA2088_LOCUS43742</name>
</gene>
<dbReference type="Pfam" id="PF00856">
    <property type="entry name" value="SET"/>
    <property type="match status" value="1"/>
</dbReference>
<dbReference type="SUPFAM" id="SSF82199">
    <property type="entry name" value="SET domain"/>
    <property type="match status" value="1"/>
</dbReference>
<feature type="non-terminal residue" evidence="2">
    <location>
        <position position="270"/>
    </location>
</feature>
<evidence type="ECO:0000313" key="2">
    <source>
        <dbReference type="EMBL" id="CAE8724519.1"/>
    </source>
</evidence>
<dbReference type="AlphaFoldDB" id="A0A813LA43"/>
<dbReference type="EMBL" id="CAJNNW010034902">
    <property type="protein sequence ID" value="CAE8724519.1"/>
    <property type="molecule type" value="Genomic_DNA"/>
</dbReference>
<accession>A0A813LA43</accession>
<evidence type="ECO:0000259" key="1">
    <source>
        <dbReference type="PROSITE" id="PS50280"/>
    </source>
</evidence>
<dbReference type="Gene3D" id="6.10.140.2220">
    <property type="match status" value="1"/>
</dbReference>
<reference evidence="2" key="1">
    <citation type="submission" date="2021-02" db="EMBL/GenBank/DDBJ databases">
        <authorList>
            <person name="Dougan E. K."/>
            <person name="Rhodes N."/>
            <person name="Thang M."/>
            <person name="Chan C."/>
        </authorList>
    </citation>
    <scope>NUCLEOTIDE SEQUENCE</scope>
</reference>
<dbReference type="InterPro" id="IPR050869">
    <property type="entry name" value="H3K4_H4K5_MeTrfase"/>
</dbReference>
<dbReference type="Gene3D" id="2.170.270.10">
    <property type="entry name" value="SET domain"/>
    <property type="match status" value="1"/>
</dbReference>
<dbReference type="InterPro" id="IPR001214">
    <property type="entry name" value="SET_dom"/>
</dbReference>
<proteinExistence type="predicted"/>
<sequence>MGDAFVVRRLAGRGRGVVATRRLAAGEAVLLEEPWAVVLLADELGSRCDFSLRPCDKLLRCASTGLCFSSQEDQKAAASLYYKAEQLAAAAVAAKGAGKGVAGAKPAAALSRRPAPLRLALRALHRGGLAGGEHPWTGLESHWEDLNADKEEALEQEAARCLDVVAAGLGLFAEDAGDEANRAFQLLADVKHVAHLLAALDINAMTVTDEEQRDIGLGLYLKGACLNHDDEPNCVQSFVGRQLVVRTCRPVEEGQELTIAYAELAELSSV</sequence>
<name>A0A813LA43_POLGL</name>
<dbReference type="PANTHER" id="PTHR12197">
    <property type="entry name" value="HISTONE-LYSINE N-METHYLTRANSFERASE SMYD"/>
    <property type="match status" value="1"/>
</dbReference>
<dbReference type="PANTHER" id="PTHR12197:SF251">
    <property type="entry name" value="EG:BACR7C10.4 PROTEIN"/>
    <property type="match status" value="1"/>
</dbReference>
<organism evidence="2 3">
    <name type="scientific">Polarella glacialis</name>
    <name type="common">Dinoflagellate</name>
    <dbReference type="NCBI Taxonomy" id="89957"/>
    <lineage>
        <taxon>Eukaryota</taxon>
        <taxon>Sar</taxon>
        <taxon>Alveolata</taxon>
        <taxon>Dinophyceae</taxon>
        <taxon>Suessiales</taxon>
        <taxon>Suessiaceae</taxon>
        <taxon>Polarella</taxon>
    </lineage>
</organism>
<dbReference type="PROSITE" id="PS50280">
    <property type="entry name" value="SET"/>
    <property type="match status" value="1"/>
</dbReference>